<dbReference type="SMART" id="SM00248">
    <property type="entry name" value="ANK"/>
    <property type="match status" value="1"/>
</dbReference>
<dbReference type="InterPro" id="IPR036770">
    <property type="entry name" value="Ankyrin_rpt-contain_sf"/>
</dbReference>
<protein>
    <submittedName>
        <fullName evidence="3">Uncharacterized protein</fullName>
    </submittedName>
</protein>
<keyword evidence="1" id="KW-0677">Repeat</keyword>
<dbReference type="GeneID" id="36599365"/>
<dbReference type="AlphaFoldDB" id="A0A2T4B2Z8"/>
<dbReference type="Proteomes" id="UP000241546">
    <property type="component" value="Unassembled WGS sequence"/>
</dbReference>
<evidence type="ECO:0000313" key="4">
    <source>
        <dbReference type="Proteomes" id="UP000241546"/>
    </source>
</evidence>
<dbReference type="Gene3D" id="1.25.40.20">
    <property type="entry name" value="Ankyrin repeat-containing domain"/>
    <property type="match status" value="1"/>
</dbReference>
<dbReference type="RefSeq" id="XP_024747026.1">
    <property type="nucleotide sequence ID" value="XM_024891247.1"/>
</dbReference>
<evidence type="ECO:0000313" key="3">
    <source>
        <dbReference type="EMBL" id="PTB63706.1"/>
    </source>
</evidence>
<proteinExistence type="predicted"/>
<keyword evidence="2" id="KW-0040">ANK repeat</keyword>
<sequence length="74" mass="8101">MAAQLLAIGEADIDRKDSIYGRTALGWASANGHEAVVQLLLETDKVDVNTTDNNGWSPLRCASERNYEGIIRLL</sequence>
<dbReference type="InterPro" id="IPR002110">
    <property type="entry name" value="Ankyrin_rpt"/>
</dbReference>
<organism evidence="3 4">
    <name type="scientific">Trichoderma citrinoviride</name>
    <dbReference type="NCBI Taxonomy" id="58853"/>
    <lineage>
        <taxon>Eukaryota</taxon>
        <taxon>Fungi</taxon>
        <taxon>Dikarya</taxon>
        <taxon>Ascomycota</taxon>
        <taxon>Pezizomycotina</taxon>
        <taxon>Sordariomycetes</taxon>
        <taxon>Hypocreomycetidae</taxon>
        <taxon>Hypocreales</taxon>
        <taxon>Hypocreaceae</taxon>
        <taxon>Trichoderma</taxon>
    </lineage>
</organism>
<gene>
    <name evidence="3" type="ORF">BBK36DRAFT_1125149</name>
</gene>
<dbReference type="OrthoDB" id="4894734at2759"/>
<evidence type="ECO:0000256" key="2">
    <source>
        <dbReference type="ARBA" id="ARBA00023043"/>
    </source>
</evidence>
<dbReference type="Pfam" id="PF12796">
    <property type="entry name" value="Ank_2"/>
    <property type="match status" value="1"/>
</dbReference>
<dbReference type="EMBL" id="KZ680218">
    <property type="protein sequence ID" value="PTB63706.1"/>
    <property type="molecule type" value="Genomic_DNA"/>
</dbReference>
<keyword evidence="4" id="KW-1185">Reference proteome</keyword>
<accession>A0A2T4B2Z8</accession>
<evidence type="ECO:0000256" key="1">
    <source>
        <dbReference type="ARBA" id="ARBA00022737"/>
    </source>
</evidence>
<reference evidence="4" key="1">
    <citation type="submission" date="2016-07" db="EMBL/GenBank/DDBJ databases">
        <title>Multiple horizontal gene transfer events from other fungi enriched the ability of initially mycotrophic Trichoderma (Ascomycota) to feed on dead plant biomass.</title>
        <authorList>
            <consortium name="DOE Joint Genome Institute"/>
            <person name="Atanasova L."/>
            <person name="Chenthamara K."/>
            <person name="Zhang J."/>
            <person name="Grujic M."/>
            <person name="Henrissat B."/>
            <person name="Kuo A."/>
            <person name="Aerts A."/>
            <person name="Salamov A."/>
            <person name="Lipzen A."/>
            <person name="Labutti K."/>
            <person name="Barry K."/>
            <person name="Miao Y."/>
            <person name="Rahimi M.J."/>
            <person name="Shen Q."/>
            <person name="Grigoriev I.V."/>
            <person name="Kubicek C.P."/>
            <person name="Druzhinina I.S."/>
        </authorList>
    </citation>
    <scope>NUCLEOTIDE SEQUENCE [LARGE SCALE GENOMIC DNA]</scope>
    <source>
        <strain evidence="4">TUCIM 6016</strain>
    </source>
</reference>
<feature type="non-terminal residue" evidence="3">
    <location>
        <position position="74"/>
    </location>
</feature>
<name>A0A2T4B2Z8_9HYPO</name>
<dbReference type="SUPFAM" id="SSF48403">
    <property type="entry name" value="Ankyrin repeat"/>
    <property type="match status" value="1"/>
</dbReference>
<dbReference type="PANTHER" id="PTHR24171">
    <property type="entry name" value="ANKYRIN REPEAT DOMAIN-CONTAINING PROTEIN 39-RELATED"/>
    <property type="match status" value="1"/>
</dbReference>